<proteinExistence type="predicted"/>
<dbReference type="EMBL" id="LSYV01000044">
    <property type="protein sequence ID" value="KXZ46497.1"/>
    <property type="molecule type" value="Genomic_DNA"/>
</dbReference>
<organism evidence="1 2">
    <name type="scientific">Gonium pectorale</name>
    <name type="common">Green alga</name>
    <dbReference type="NCBI Taxonomy" id="33097"/>
    <lineage>
        <taxon>Eukaryota</taxon>
        <taxon>Viridiplantae</taxon>
        <taxon>Chlorophyta</taxon>
        <taxon>core chlorophytes</taxon>
        <taxon>Chlorophyceae</taxon>
        <taxon>CS clade</taxon>
        <taxon>Chlamydomonadales</taxon>
        <taxon>Volvocaceae</taxon>
        <taxon>Gonium</taxon>
    </lineage>
</organism>
<dbReference type="AlphaFoldDB" id="A0A150G9H1"/>
<sequence>MSRYNNGTGLQEGALPDFLTLNADTNSLGINQPAPQYELDVGGTVYADRYANVAYADLVGRPTALSSFSNDLSSFPRAITVGGALTAAGYCNLQWAQVGGRPTALSAFSNDLKLSLFSNDLKLSAFSNDLTTFSNLSTPGALQATNAQVNHTVGNIASIGQGVAVYGHLAVQGTAGVNSVFLQNRLVHNQGGSSNLIEVINQQGQIPYSRIVNAPDQPDVNAIVGDIISDLMLAINSDPAALQRLKDLGVFDQFIT</sequence>
<evidence type="ECO:0000313" key="1">
    <source>
        <dbReference type="EMBL" id="KXZ46497.1"/>
    </source>
</evidence>
<dbReference type="OrthoDB" id="10587188at2759"/>
<protein>
    <submittedName>
        <fullName evidence="1">Uncharacterized protein</fullName>
    </submittedName>
</protein>
<keyword evidence="2" id="KW-1185">Reference proteome</keyword>
<name>A0A150G9H1_GONPE</name>
<gene>
    <name evidence="1" type="ORF">GPECTOR_43g934</name>
</gene>
<evidence type="ECO:0000313" key="2">
    <source>
        <dbReference type="Proteomes" id="UP000075714"/>
    </source>
</evidence>
<reference evidence="2" key="1">
    <citation type="journal article" date="2016" name="Nat. Commun.">
        <title>The Gonium pectorale genome demonstrates co-option of cell cycle regulation during the evolution of multicellularity.</title>
        <authorList>
            <person name="Hanschen E.R."/>
            <person name="Marriage T.N."/>
            <person name="Ferris P.J."/>
            <person name="Hamaji T."/>
            <person name="Toyoda A."/>
            <person name="Fujiyama A."/>
            <person name="Neme R."/>
            <person name="Noguchi H."/>
            <person name="Minakuchi Y."/>
            <person name="Suzuki M."/>
            <person name="Kawai-Toyooka H."/>
            <person name="Smith D.R."/>
            <person name="Sparks H."/>
            <person name="Anderson J."/>
            <person name="Bakaric R."/>
            <person name="Luria V."/>
            <person name="Karger A."/>
            <person name="Kirschner M.W."/>
            <person name="Durand P.M."/>
            <person name="Michod R.E."/>
            <person name="Nozaki H."/>
            <person name="Olson B.J."/>
        </authorList>
    </citation>
    <scope>NUCLEOTIDE SEQUENCE [LARGE SCALE GENOMIC DNA]</scope>
    <source>
        <strain evidence="2">NIES-2863</strain>
    </source>
</reference>
<accession>A0A150G9H1</accession>
<comment type="caution">
    <text evidence="1">The sequence shown here is derived from an EMBL/GenBank/DDBJ whole genome shotgun (WGS) entry which is preliminary data.</text>
</comment>
<dbReference type="Proteomes" id="UP000075714">
    <property type="component" value="Unassembled WGS sequence"/>
</dbReference>